<dbReference type="InterPro" id="IPR013149">
    <property type="entry name" value="ADH-like_C"/>
</dbReference>
<dbReference type="PANTHER" id="PTHR43880">
    <property type="entry name" value="ALCOHOL DEHYDROGENASE"/>
    <property type="match status" value="1"/>
</dbReference>
<dbReference type="InterPro" id="IPR020843">
    <property type="entry name" value="ER"/>
</dbReference>
<dbReference type="InterPro" id="IPR036291">
    <property type="entry name" value="NAD(P)-bd_dom_sf"/>
</dbReference>
<comment type="cofactor">
    <cofactor evidence="1 6">
        <name>Zn(2+)</name>
        <dbReference type="ChEBI" id="CHEBI:29105"/>
    </cofactor>
</comment>
<evidence type="ECO:0000313" key="9">
    <source>
        <dbReference type="Proteomes" id="UP001212602"/>
    </source>
</evidence>
<keyword evidence="5" id="KW-0520">NAD</keyword>
<dbReference type="Gene3D" id="3.40.50.720">
    <property type="entry name" value="NAD(P)-binding Rossmann-like Domain"/>
    <property type="match status" value="1"/>
</dbReference>
<keyword evidence="2 6" id="KW-0479">Metal-binding</keyword>
<keyword evidence="3 6" id="KW-0862">Zinc</keyword>
<evidence type="ECO:0000256" key="6">
    <source>
        <dbReference type="RuleBase" id="RU361277"/>
    </source>
</evidence>
<dbReference type="FunFam" id="3.40.50.720:FF:000003">
    <property type="entry name" value="S-(hydroxymethyl)glutathione dehydrogenase"/>
    <property type="match status" value="1"/>
</dbReference>
<keyword evidence="9" id="KW-1185">Reference proteome</keyword>
<dbReference type="SUPFAM" id="SSF50129">
    <property type="entry name" value="GroES-like"/>
    <property type="match status" value="2"/>
</dbReference>
<evidence type="ECO:0000256" key="3">
    <source>
        <dbReference type="ARBA" id="ARBA00022833"/>
    </source>
</evidence>
<evidence type="ECO:0000256" key="1">
    <source>
        <dbReference type="ARBA" id="ARBA00001947"/>
    </source>
</evidence>
<organism evidence="8 9">
    <name type="scientific">Xenophilus arseniciresistens</name>
    <dbReference type="NCBI Taxonomy" id="1283306"/>
    <lineage>
        <taxon>Bacteria</taxon>
        <taxon>Pseudomonadati</taxon>
        <taxon>Pseudomonadota</taxon>
        <taxon>Betaproteobacteria</taxon>
        <taxon>Burkholderiales</taxon>
        <taxon>Comamonadaceae</taxon>
        <taxon>Xenophilus</taxon>
    </lineage>
</organism>
<dbReference type="GO" id="GO:0008270">
    <property type="term" value="F:zinc ion binding"/>
    <property type="evidence" value="ECO:0007669"/>
    <property type="project" value="InterPro"/>
</dbReference>
<dbReference type="SUPFAM" id="SSF51735">
    <property type="entry name" value="NAD(P)-binding Rossmann-fold domains"/>
    <property type="match status" value="1"/>
</dbReference>
<sequence>MKTRVAVLRQAGLPHPYAESKPLSIEEVELAPPGRDEVLVRIRAAGLCHSDLSVINGDRPRPLPMALGHEAAGEVMALGEGVHDLAVGDHVALVFVPSCGHCMPCSEGRPALCEPGAAANGAGTLLSGARRLADGDGGVVNHHLGCSAFAEHAVVSRRSLVKLDPALPFDEAALFGCAVLTGVGAVVNTAQVRAGQSVAVLGLGGVGLAAVIGAVAAGAREVVAIDLSPAKREQALAMGATLAFDGADPECVDKVRAATGGGLDHVFEFAGSVRAFETAYRITRRGGTTTTAGLPPPNAAFGLPIVNLVGEERTIKGSYIGTCVPTRDIPRFVALYQRGRMPVNRLMSGRLTLDEINEGFDRLHAGEAIRQVVVFP</sequence>
<dbReference type="EMBL" id="JAQIPB010000003">
    <property type="protein sequence ID" value="MDA7416918.1"/>
    <property type="molecule type" value="Genomic_DNA"/>
</dbReference>
<dbReference type="RefSeq" id="WP_271428139.1">
    <property type="nucleotide sequence ID" value="NZ_JAQIPB010000003.1"/>
</dbReference>
<gene>
    <name evidence="8" type="ORF">PGB34_11130</name>
</gene>
<evidence type="ECO:0000256" key="5">
    <source>
        <dbReference type="ARBA" id="ARBA00023027"/>
    </source>
</evidence>
<accession>A0AAE3N8T6</accession>
<dbReference type="Gene3D" id="3.90.180.10">
    <property type="entry name" value="Medium-chain alcohol dehydrogenases, catalytic domain"/>
    <property type="match status" value="1"/>
</dbReference>
<dbReference type="GO" id="GO:0046294">
    <property type="term" value="P:formaldehyde catabolic process"/>
    <property type="evidence" value="ECO:0007669"/>
    <property type="project" value="TreeGrafter"/>
</dbReference>
<comment type="caution">
    <text evidence="8">The sequence shown here is derived from an EMBL/GenBank/DDBJ whole genome shotgun (WGS) entry which is preliminary data.</text>
</comment>
<dbReference type="InterPro" id="IPR013154">
    <property type="entry name" value="ADH-like_N"/>
</dbReference>
<evidence type="ECO:0000313" key="8">
    <source>
        <dbReference type="EMBL" id="MDA7416918.1"/>
    </source>
</evidence>
<dbReference type="InterPro" id="IPR002328">
    <property type="entry name" value="ADH_Zn_CS"/>
</dbReference>
<reference evidence="8" key="1">
    <citation type="submission" date="2023-01" db="EMBL/GenBank/DDBJ databases">
        <title>Xenophilus mangrovi sp. nov., isolated from soil of Mangrove nature reserve.</title>
        <authorList>
            <person name="Xu S."/>
            <person name="Liu Z."/>
            <person name="Xu Y."/>
        </authorList>
    </citation>
    <scope>NUCLEOTIDE SEQUENCE</scope>
    <source>
        <strain evidence="8">YW8</strain>
    </source>
</reference>
<dbReference type="InterPro" id="IPR011032">
    <property type="entry name" value="GroES-like_sf"/>
</dbReference>
<dbReference type="Pfam" id="PF00107">
    <property type="entry name" value="ADH_zinc_N"/>
    <property type="match status" value="1"/>
</dbReference>
<proteinExistence type="inferred from homology"/>
<name>A0AAE3N8T6_9BURK</name>
<dbReference type="GO" id="GO:0005829">
    <property type="term" value="C:cytosol"/>
    <property type="evidence" value="ECO:0007669"/>
    <property type="project" value="TreeGrafter"/>
</dbReference>
<dbReference type="CDD" id="cd08281">
    <property type="entry name" value="liver_ADH_like1"/>
    <property type="match status" value="1"/>
</dbReference>
<protein>
    <submittedName>
        <fullName evidence="8">Zinc-dependent alcohol dehydrogenase family protein</fullName>
    </submittedName>
</protein>
<evidence type="ECO:0000256" key="4">
    <source>
        <dbReference type="ARBA" id="ARBA00023002"/>
    </source>
</evidence>
<dbReference type="SMART" id="SM00829">
    <property type="entry name" value="PKS_ER"/>
    <property type="match status" value="1"/>
</dbReference>
<dbReference type="Proteomes" id="UP001212602">
    <property type="component" value="Unassembled WGS sequence"/>
</dbReference>
<feature type="domain" description="Enoyl reductase (ER)" evidence="7">
    <location>
        <begin position="18"/>
        <end position="374"/>
    </location>
</feature>
<dbReference type="Pfam" id="PF08240">
    <property type="entry name" value="ADH_N"/>
    <property type="match status" value="1"/>
</dbReference>
<evidence type="ECO:0000256" key="2">
    <source>
        <dbReference type="ARBA" id="ARBA00022723"/>
    </source>
</evidence>
<dbReference type="GO" id="GO:0051903">
    <property type="term" value="F:S-(hydroxymethyl)glutathione dehydrogenase [NAD(P)+] activity"/>
    <property type="evidence" value="ECO:0007669"/>
    <property type="project" value="TreeGrafter"/>
</dbReference>
<comment type="similarity">
    <text evidence="6">Belongs to the zinc-containing alcohol dehydrogenase family.</text>
</comment>
<evidence type="ECO:0000259" key="7">
    <source>
        <dbReference type="SMART" id="SM00829"/>
    </source>
</evidence>
<keyword evidence="4" id="KW-0560">Oxidoreductase</keyword>
<dbReference type="PROSITE" id="PS00059">
    <property type="entry name" value="ADH_ZINC"/>
    <property type="match status" value="1"/>
</dbReference>
<dbReference type="AlphaFoldDB" id="A0AAE3N8T6"/>
<dbReference type="PANTHER" id="PTHR43880:SF12">
    <property type="entry name" value="ALCOHOL DEHYDROGENASE CLASS-3"/>
    <property type="match status" value="1"/>
</dbReference>